<dbReference type="PANTHER" id="PTHR24373:SF354">
    <property type="entry name" value="TRANSFORMING GROWTH FACTOR BETA ACTIVATOR LRRC32"/>
    <property type="match status" value="1"/>
</dbReference>
<dbReference type="OMA" id="CIRRQKF"/>
<feature type="region of interest" description="Disordered" evidence="4">
    <location>
        <begin position="1"/>
        <end position="23"/>
    </location>
</feature>
<keyword evidence="5" id="KW-0472">Membrane</keyword>
<dbReference type="GO" id="GO:0030168">
    <property type="term" value="P:platelet activation"/>
    <property type="evidence" value="ECO:0007669"/>
    <property type="project" value="Ensembl"/>
</dbReference>
<dbReference type="Ensembl" id="ENSHCOT00000003974.1">
    <property type="protein sequence ID" value="ENSHCOP00000006254.1"/>
    <property type="gene ID" value="ENSHCOG00000008025.1"/>
</dbReference>
<evidence type="ECO:0000256" key="1">
    <source>
        <dbReference type="ARBA" id="ARBA00022614"/>
    </source>
</evidence>
<proteinExistence type="predicted"/>
<protein>
    <submittedName>
        <fullName evidence="6">Leucine rich repeat containing 32</fullName>
    </submittedName>
</protein>
<dbReference type="SMART" id="SM00365">
    <property type="entry name" value="LRR_SD22"/>
    <property type="match status" value="6"/>
</dbReference>
<keyword evidence="7" id="KW-1185">Reference proteome</keyword>
<dbReference type="PRINTS" id="PR00019">
    <property type="entry name" value="LEURICHRPT"/>
</dbReference>
<dbReference type="GeneID" id="109515688"/>
<organism evidence="6 7">
    <name type="scientific">Hippocampus comes</name>
    <name type="common">Tiger tail seahorse</name>
    <dbReference type="NCBI Taxonomy" id="109280"/>
    <lineage>
        <taxon>Eukaryota</taxon>
        <taxon>Metazoa</taxon>
        <taxon>Chordata</taxon>
        <taxon>Craniata</taxon>
        <taxon>Vertebrata</taxon>
        <taxon>Euteleostomi</taxon>
        <taxon>Actinopterygii</taxon>
        <taxon>Neopterygii</taxon>
        <taxon>Teleostei</taxon>
        <taxon>Neoteleostei</taxon>
        <taxon>Acanthomorphata</taxon>
        <taxon>Syngnathiaria</taxon>
        <taxon>Syngnathiformes</taxon>
        <taxon>Syngnathoidei</taxon>
        <taxon>Syngnathidae</taxon>
        <taxon>Hippocampus</taxon>
    </lineage>
</organism>
<feature type="transmembrane region" description="Helical" evidence="5">
    <location>
        <begin position="63"/>
        <end position="81"/>
    </location>
</feature>
<dbReference type="GO" id="GO:0031012">
    <property type="term" value="C:extracellular matrix"/>
    <property type="evidence" value="ECO:0007669"/>
    <property type="project" value="TreeGrafter"/>
</dbReference>
<dbReference type="InterPro" id="IPR001611">
    <property type="entry name" value="Leu-rich_rpt"/>
</dbReference>
<dbReference type="InterPro" id="IPR003591">
    <property type="entry name" value="Leu-rich_rpt_typical-subtyp"/>
</dbReference>
<dbReference type="KEGG" id="hcq:109515688"/>
<dbReference type="SMART" id="SM00369">
    <property type="entry name" value="LRR_TYP"/>
    <property type="match status" value="15"/>
</dbReference>
<dbReference type="PROSITE" id="PS51450">
    <property type="entry name" value="LRR"/>
    <property type="match status" value="2"/>
</dbReference>
<evidence type="ECO:0000256" key="3">
    <source>
        <dbReference type="ARBA" id="ARBA00022737"/>
    </source>
</evidence>
<dbReference type="SMART" id="SM00364">
    <property type="entry name" value="LRR_BAC"/>
    <property type="match status" value="8"/>
</dbReference>
<keyword evidence="1" id="KW-0433">Leucine-rich repeat</keyword>
<dbReference type="InterPro" id="IPR032675">
    <property type="entry name" value="LRR_dom_sf"/>
</dbReference>
<dbReference type="PANTHER" id="PTHR24373">
    <property type="entry name" value="SLIT RELATED LEUCINE-RICH REPEAT NEURONAL PROTEIN"/>
    <property type="match status" value="1"/>
</dbReference>
<keyword evidence="2" id="KW-0732">Signal</keyword>
<dbReference type="InterPro" id="IPR050328">
    <property type="entry name" value="Dev_Immune_Receptor"/>
</dbReference>
<dbReference type="Pfam" id="PF13855">
    <property type="entry name" value="LRR_8"/>
    <property type="match status" value="3"/>
</dbReference>
<dbReference type="FunFam" id="3.80.10.10:FF:001164">
    <property type="entry name" value="GH01279p"/>
    <property type="match status" value="1"/>
</dbReference>
<sequence>MRRKKGKESAEKSVGDSSGRAVSIDPVLEVSEGGVRTRGGEDVKSTWAGHAGKTRRLPRVSNMAAFPLLFPLLVGCAVTAVRPPRHRPSCHIVGTRVVCSDLSLTGTAADLPSGVRALDLSHNQLRNLSRDTLAGHTGLHHLDLHSNKIRFIQPGLFEAMRDLKVLDLSGNHLNVFALAKIQIGTLAAVESLDLSSNGLYTGMSDVFLADSPWLVELSLSSNSITKISQNTFSGASSLRRISLHNNVILEIEDGAFDSLDDLVELDLSMNSIACITDFNLRRLRVLNLSRNSLELFQSTGSAELYHLAFLDLSENKLPYFPLLPANNTIRHLDLSRNRLHSLNVTDTAETKTPETVLRHLEHLDLSYNQLTDLPQSFFRTMTSLEVLNVSNNCVTLFSVTDEDLLPAAKIINLNYNSLERLSFGEGSLQALEELFLQGNDLSTLAHQMFQRLPSLKLLQLQENNLRVCPSQTKPDPNPAKCVSFSSVPNLKALYLSRNNLKSLPDRAFANSPLSLLDLSLNPGMEMHRDSLAGLEDSLVQLLLRENNISRLNTDMSSLRSLKLVDLSTNHLTSLPAWNRELSIETLNLQNNSLVTLERSTVAALEHSLKTLYVGDNPLSCCGNLDLVRLLQHSAVVVPDIEAATCVLGEGSEPVNIEKVTQEMCRGRKKAKYIVVIVGVVFLAAIALGVLVKYCKSRKGKHIRRFSA</sequence>
<reference evidence="6" key="1">
    <citation type="submission" date="2025-08" db="UniProtKB">
        <authorList>
            <consortium name="Ensembl"/>
        </authorList>
    </citation>
    <scope>IDENTIFICATION</scope>
</reference>
<evidence type="ECO:0000256" key="4">
    <source>
        <dbReference type="SAM" id="MobiDB-lite"/>
    </source>
</evidence>
<keyword evidence="3" id="KW-0677">Repeat</keyword>
<accession>A0A3Q3D948</accession>
<dbReference type="Gene3D" id="3.80.10.10">
    <property type="entry name" value="Ribonuclease Inhibitor"/>
    <property type="match status" value="5"/>
</dbReference>
<reference evidence="6" key="2">
    <citation type="submission" date="2025-09" db="UniProtKB">
        <authorList>
            <consortium name="Ensembl"/>
        </authorList>
    </citation>
    <scope>IDENTIFICATION</scope>
</reference>
<keyword evidence="5" id="KW-0812">Transmembrane</keyword>
<dbReference type="OrthoDB" id="8195690at2759"/>
<dbReference type="GeneTree" id="ENSGT00940000163875"/>
<dbReference type="SUPFAM" id="SSF52058">
    <property type="entry name" value="L domain-like"/>
    <property type="match status" value="2"/>
</dbReference>
<evidence type="ECO:0000313" key="7">
    <source>
        <dbReference type="Proteomes" id="UP000264820"/>
    </source>
</evidence>
<name>A0A3Q3D948_HIPCM</name>
<dbReference type="CTD" id="2615"/>
<evidence type="ECO:0000256" key="5">
    <source>
        <dbReference type="SAM" id="Phobius"/>
    </source>
</evidence>
<dbReference type="AlphaFoldDB" id="A0A3Q3D948"/>
<evidence type="ECO:0000313" key="6">
    <source>
        <dbReference type="Ensembl" id="ENSHCOP00000006254.1"/>
    </source>
</evidence>
<dbReference type="Proteomes" id="UP000264820">
    <property type="component" value="Unplaced"/>
</dbReference>
<evidence type="ECO:0000256" key="2">
    <source>
        <dbReference type="ARBA" id="ARBA00022729"/>
    </source>
</evidence>
<dbReference type="STRING" id="109280.ENSHCOP00000006254"/>
<feature type="transmembrane region" description="Helical" evidence="5">
    <location>
        <begin position="672"/>
        <end position="694"/>
    </location>
</feature>
<keyword evidence="5" id="KW-1133">Transmembrane helix</keyword>
<dbReference type="RefSeq" id="XP_019725212.1">
    <property type="nucleotide sequence ID" value="XM_019869653.1"/>
</dbReference>
<dbReference type="GO" id="GO:0005615">
    <property type="term" value="C:extracellular space"/>
    <property type="evidence" value="ECO:0007669"/>
    <property type="project" value="TreeGrafter"/>
</dbReference>